<gene>
    <name evidence="2" type="primary">Ggnbp1</name>
</gene>
<reference evidence="1" key="6">
    <citation type="journal article" date="2002" name="Nature">
        <title>Analysis of the mouse transcriptome based on functional annotation of 60,770 full-length cDNAs.</title>
        <authorList>
            <consortium name="The FANTOM Consortium and the RIKEN Genome Exploration Research Group Phase I and II Team"/>
        </authorList>
    </citation>
    <scope>NUCLEOTIDE SEQUENCE</scope>
    <source>
        <strain evidence="1">C57BL/6J</strain>
        <tissue evidence="1">Kidney</tissue>
    </source>
</reference>
<evidence type="ECO:0000313" key="2">
    <source>
        <dbReference type="MGI" id="MGI:3055306"/>
    </source>
</evidence>
<evidence type="ECO:0000313" key="1">
    <source>
        <dbReference type="EMBL" id="BAB22309.1"/>
    </source>
</evidence>
<dbReference type="AGR" id="MGI:3055306"/>
<name>Q9CW95_MOUSE</name>
<feature type="non-terminal residue" evidence="1">
    <location>
        <position position="1"/>
    </location>
</feature>
<dbReference type="OrthoDB" id="9937592at2759"/>
<protein>
    <submittedName>
        <fullName evidence="1">Uncharacterized protein</fullName>
    </submittedName>
</protein>
<accession>Q9CW95</accession>
<reference evidence="1" key="5">
    <citation type="journal article" date="2001" name="Nature">
        <title>Functional annotation of a full-length mouse cDNA collection.</title>
        <authorList>
            <consortium name="The RIKEN Genome Exploration Research Group Phase II Team and the FANTOM Consortium"/>
        </authorList>
    </citation>
    <scope>NUCLEOTIDE SEQUENCE</scope>
    <source>
        <strain evidence="1">C57BL/6J</strain>
        <tissue evidence="1">Kidney</tissue>
    </source>
</reference>
<dbReference type="AlphaFoldDB" id="Q9CW95"/>
<reference evidence="1" key="7">
    <citation type="journal article" date="2005" name="Science">
        <title>The Transcriptional Landscape of the Mammalian Genome.</title>
        <authorList>
            <consortium name="The FANTOM Consortium"/>
            <consortium name="Riken Genome Exploration Research Group and Genome Science Group (Genome Network Project Core Group)"/>
        </authorList>
    </citation>
    <scope>NUCLEOTIDE SEQUENCE</scope>
    <source>
        <strain evidence="1">C57BL/6J</strain>
        <tissue evidence="1">Kidney</tissue>
    </source>
</reference>
<sequence>ALTFRLWSQRGRPESCLDVVHLNPWRACAHEPGDPLVLPPGFTVVAYGRLGCGIRWPLRSHPVAIGLAEVGMFTLTPFLSWGAHPMERLSLRHASAGWRMGWYLEAILVKSS</sequence>
<reference evidence="1" key="8">
    <citation type="journal article" date="2005" name="Science">
        <title>Antisense Transcription in the Mammalian Transcriptome.</title>
        <authorList>
            <consortium name="RIKEN Genome Exploration Research Group and Genome Science Group (Genome Network Project Core Group) and the FANTOM Consortium"/>
        </authorList>
    </citation>
    <scope>NUCLEOTIDE SEQUENCE</scope>
    <source>
        <strain evidence="1">C57BL/6J</strain>
        <tissue evidence="1">Kidney</tissue>
    </source>
</reference>
<reference evidence="1" key="1">
    <citation type="journal article" date="1999" name="Methods Enzymol.">
        <title>High-efficiency full-length cDNA cloning.</title>
        <authorList>
            <person name="Carninci P."/>
            <person name="Hayashizaki Y."/>
        </authorList>
    </citation>
    <scope>NUCLEOTIDE SEQUENCE</scope>
    <source>
        <strain evidence="1">C57BL/6J</strain>
        <tissue evidence="1">Kidney</tissue>
    </source>
</reference>
<dbReference type="MGI" id="MGI:3055306">
    <property type="gene designation" value="Ggnbp1"/>
</dbReference>
<organism evidence="1">
    <name type="scientific">Mus musculus</name>
    <name type="common">Mouse</name>
    <dbReference type="NCBI Taxonomy" id="10090"/>
    <lineage>
        <taxon>Eukaryota</taxon>
        <taxon>Metazoa</taxon>
        <taxon>Chordata</taxon>
        <taxon>Craniata</taxon>
        <taxon>Vertebrata</taxon>
        <taxon>Euteleostomi</taxon>
        <taxon>Mammalia</taxon>
        <taxon>Eutheria</taxon>
        <taxon>Euarchontoglires</taxon>
        <taxon>Glires</taxon>
        <taxon>Rodentia</taxon>
        <taxon>Myomorpha</taxon>
        <taxon>Muroidea</taxon>
        <taxon>Muridae</taxon>
        <taxon>Murinae</taxon>
        <taxon>Mus</taxon>
        <taxon>Mus</taxon>
    </lineage>
</organism>
<dbReference type="EMBL" id="AK002723">
    <property type="protein sequence ID" value="BAB22309.1"/>
    <property type="molecule type" value="mRNA"/>
</dbReference>
<reference evidence="1" key="3">
    <citation type="journal article" date="2000" name="Genome Res.">
        <title>RIKEN integrated sequence analysis (RISA) system--384-format sequencing pipeline with 384 multicapillary sequencer.</title>
        <authorList>
            <person name="Shibata K."/>
            <person name="Itoh M."/>
            <person name="Aizawa K."/>
            <person name="Nagaoka S."/>
            <person name="Sasaki N."/>
            <person name="Carninci P."/>
            <person name="Konno H."/>
            <person name="Akiyama J."/>
            <person name="Nishi K."/>
            <person name="Kitsunai T."/>
            <person name="Tashiro H."/>
            <person name="Itoh M."/>
            <person name="Sumi N."/>
            <person name="Ishii Y."/>
            <person name="Nakamura S."/>
            <person name="Hazama M."/>
            <person name="Nishine T."/>
            <person name="Harada A."/>
            <person name="Yamamoto R."/>
            <person name="Matsumoto H."/>
            <person name="Sakaguchi S."/>
            <person name="Ikegami T."/>
            <person name="Kashiwagi K."/>
            <person name="Fujiwake S."/>
            <person name="Inoue K."/>
            <person name="Togawa Y."/>
            <person name="Izawa M."/>
            <person name="Ohara E."/>
            <person name="Watahiki M."/>
            <person name="Yoneda Y."/>
            <person name="Ishikawa T."/>
            <person name="Ozawa K."/>
            <person name="Tanaka T."/>
            <person name="Matsuura S."/>
            <person name="Kawai J."/>
            <person name="Okazaki Y."/>
            <person name="Muramatsu M."/>
            <person name="Inoue Y."/>
            <person name="Kira A."/>
            <person name="Hayashizaki Y."/>
        </authorList>
    </citation>
    <scope>NUCLEOTIDE SEQUENCE</scope>
    <source>
        <strain evidence="1">C57BL/6J</strain>
        <tissue evidence="1">Kidney</tissue>
    </source>
</reference>
<reference evidence="1" key="4">
    <citation type="submission" date="2000-07" db="EMBL/GenBank/DDBJ databases">
        <authorList>
            <person name="Adachi J."/>
            <person name="Aizawa K."/>
            <person name="Akahira S."/>
            <person name="Akimura T."/>
            <person name="Arai A."/>
            <person name="Aono H."/>
            <person name="Arakawa T."/>
            <person name="Bono H."/>
            <person name="Carninci P."/>
            <person name="Fukuda S."/>
            <person name="Fukunishi Y."/>
            <person name="Furuno M."/>
            <person name="Hanagaki T."/>
            <person name="Hara A."/>
            <person name="Hayatsu N."/>
            <person name="Hiramoto K."/>
            <person name="Hiraoka T."/>
            <person name="Hori F."/>
            <person name="Imotani K."/>
            <person name="Ishii Y."/>
            <person name="Itoh M."/>
            <person name="Izawa M."/>
            <person name="Kasukawa T."/>
            <person name="Kato H."/>
            <person name="Kawai J."/>
            <person name="Kojima Y."/>
            <person name="Konno H."/>
            <person name="Kouda M."/>
            <person name="Koya S."/>
            <person name="Kurihara C."/>
            <person name="Matsuyama T."/>
            <person name="Miyazaki A."/>
            <person name="Nishi K."/>
            <person name="Nomura K."/>
            <person name="Numazaki R."/>
            <person name="Ohno M."/>
            <person name="Okazaki Y."/>
            <person name="Okido T."/>
            <person name="Owa C."/>
            <person name="Saito H."/>
            <person name="Saito R."/>
            <person name="Sakai C."/>
            <person name="Sakai K."/>
            <person name="Sano H."/>
            <person name="Sasaki D."/>
            <person name="Shibata K."/>
            <person name="Shibata Y."/>
            <person name="Shinagawa A."/>
            <person name="Shiraki T."/>
            <person name="Sogabe Y."/>
            <person name="Suzuki H."/>
            <person name="Tagami M."/>
            <person name="Tagawa A."/>
            <person name="Takahashi F."/>
            <person name="Tanaka T."/>
            <person name="Tejima Y."/>
            <person name="Toya T."/>
            <person name="Yamamura T."/>
            <person name="Yasunishi A."/>
            <person name="Yoshida K."/>
            <person name="Yoshino M."/>
            <person name="Muramatsu M."/>
            <person name="Hayashizaki Y."/>
        </authorList>
    </citation>
    <scope>NUCLEOTIDE SEQUENCE</scope>
    <source>
        <strain evidence="1">C57BL/6J</strain>
        <tissue evidence="1">Kidney</tissue>
    </source>
</reference>
<reference evidence="1" key="2">
    <citation type="journal article" date="2000" name="Genome Res.">
        <title>Normalization and subtraction of cap-trapper-selected cDNAs to prepare full-length cDNA libraries for rapid discovery of new genes.</title>
        <authorList>
            <person name="Carninci P."/>
            <person name="Shibata Y."/>
            <person name="Hayatsu N."/>
            <person name="Sugahara Y."/>
            <person name="Shibata K."/>
            <person name="Itoh M."/>
            <person name="Konno H."/>
            <person name="Okazaki Y."/>
            <person name="Muramatsu M."/>
            <person name="Hayashizaki Y."/>
        </authorList>
    </citation>
    <scope>NUCLEOTIDE SEQUENCE</scope>
    <source>
        <strain evidence="1">C57BL/6J</strain>
        <tissue evidence="1">Kidney</tissue>
    </source>
</reference>
<proteinExistence type="evidence at transcript level"/>